<dbReference type="EMBL" id="CP136865">
    <property type="protein sequence ID" value="WOJ95545.1"/>
    <property type="molecule type" value="Genomic_DNA"/>
</dbReference>
<dbReference type="Proteomes" id="UP001626549">
    <property type="component" value="Chromosome"/>
</dbReference>
<keyword evidence="1" id="KW-0812">Transmembrane</keyword>
<dbReference type="RefSeq" id="WP_407326243.1">
    <property type="nucleotide sequence ID" value="NZ_CP136865.1"/>
</dbReference>
<proteinExistence type="predicted"/>
<sequence>MSSDRVTHLLTLAANIGVIFSIGFLVLEMQQTSAIATAEVRLEYSAGWRTVDEARQDESFSELITKSIEIPEELSLEEFIRLDAYYTGIIDQMLTAQTFRTAGLVDGPFVDVAENIGAIYFSNEFARSWWGQVRTDWSAAGDTDFMKIVDEAILAGEPGRARRAYESIKAEVAPHVKSPKI</sequence>
<keyword evidence="3" id="KW-1185">Reference proteome</keyword>
<accession>A0ABZ0I8V0</accession>
<gene>
    <name evidence="2" type="ORF">R0137_09790</name>
</gene>
<feature type="transmembrane region" description="Helical" evidence="1">
    <location>
        <begin position="6"/>
        <end position="27"/>
    </location>
</feature>
<evidence type="ECO:0000313" key="3">
    <source>
        <dbReference type="Proteomes" id="UP001626549"/>
    </source>
</evidence>
<evidence type="ECO:0000256" key="1">
    <source>
        <dbReference type="SAM" id="Phobius"/>
    </source>
</evidence>
<organism evidence="2 3">
    <name type="scientific">Congregibacter brevis</name>
    <dbReference type="NCBI Taxonomy" id="3081201"/>
    <lineage>
        <taxon>Bacteria</taxon>
        <taxon>Pseudomonadati</taxon>
        <taxon>Pseudomonadota</taxon>
        <taxon>Gammaproteobacteria</taxon>
        <taxon>Cellvibrionales</taxon>
        <taxon>Halieaceae</taxon>
        <taxon>Congregibacter</taxon>
    </lineage>
</organism>
<reference evidence="2 3" key="1">
    <citation type="submission" date="2023-10" db="EMBL/GenBank/DDBJ databases">
        <title>Two novel species belonging to the OM43/NOR5 clade.</title>
        <authorList>
            <person name="Park M."/>
        </authorList>
    </citation>
    <scope>NUCLEOTIDE SEQUENCE [LARGE SCALE GENOMIC DNA]</scope>
    <source>
        <strain evidence="2 3">IMCC45268</strain>
    </source>
</reference>
<protein>
    <submittedName>
        <fullName evidence="2">Uncharacterized protein</fullName>
    </submittedName>
</protein>
<keyword evidence="1" id="KW-1133">Transmembrane helix</keyword>
<name>A0ABZ0I8V0_9GAMM</name>
<keyword evidence="1" id="KW-0472">Membrane</keyword>
<evidence type="ECO:0000313" key="2">
    <source>
        <dbReference type="EMBL" id="WOJ95545.1"/>
    </source>
</evidence>